<sequence>MEPIEAAPAAIESLEPGEKPNYTQIAQTYGVVRSTLTRRHQRVSASRDTKTQNQQALHPQQELELLRYIKRLTKQGLPPTRPMIRRFASDIAKKELGKGWVDRYIERHQVDLVSRWATGIDRERHQADSQLKYSLYFELLRSKLSQYDIEPCNMYNMDEKGCMLGILTRSKRVFSRRLYEEGKIKAHIQDSNREWITLLAYICADGSALKPALIYQSASGSIQDTWLQALMPEDRTNNDIGLSWLKQVFDRSTKEEKAGRNYRLLILDGHGSHLTMDFIEYCNRNRILLAVYPPHSTHTLQPLDVVMFKPFSSAYSNQVAAFIERCQGLTSISKRNFYPMFMAAWEASFKKDTILKAFKATGLSPLQLERPEKDLKAQPNDPPTLDQITEEYHGEAVFWSPRKVKEARDRQHQQELEEEQLQHQKAEAARVRGEQRQGKLQAVEARRAARVAARLIRQEEKAREAADRASRQAARRTQQRLQQTQKTAQRGKRRRLKVATKASSKKRVAAQPQGSSEASGAAAGPPPSQSRHGRAIKLPAKYR</sequence>
<dbReference type="AlphaFoldDB" id="A0A834RVB4"/>
<dbReference type="Proteomes" id="UP000245464">
    <property type="component" value="Chromosome 5"/>
</dbReference>
<organism evidence="4 5">
    <name type="scientific">Pyrenophora tritici-repentis</name>
    <dbReference type="NCBI Taxonomy" id="45151"/>
    <lineage>
        <taxon>Eukaryota</taxon>
        <taxon>Fungi</taxon>
        <taxon>Dikarya</taxon>
        <taxon>Ascomycota</taxon>
        <taxon>Pezizomycotina</taxon>
        <taxon>Dothideomycetes</taxon>
        <taxon>Pleosporomycetidae</taxon>
        <taxon>Pleosporales</taxon>
        <taxon>Pleosporineae</taxon>
        <taxon>Pleosporaceae</taxon>
        <taxon>Pyrenophora</taxon>
    </lineage>
</organism>
<feature type="region of interest" description="Disordered" evidence="2">
    <location>
        <begin position="459"/>
        <end position="543"/>
    </location>
</feature>
<dbReference type="Pfam" id="PF03184">
    <property type="entry name" value="DDE_1"/>
    <property type="match status" value="1"/>
</dbReference>
<feature type="compositionally biased region" description="Basic residues" evidence="2">
    <location>
        <begin position="531"/>
        <end position="543"/>
    </location>
</feature>
<feature type="compositionally biased region" description="Basic residues" evidence="2">
    <location>
        <begin position="489"/>
        <end position="508"/>
    </location>
</feature>
<dbReference type="RefSeq" id="XP_065962126.1">
    <property type="nucleotide sequence ID" value="XM_066107677.1"/>
</dbReference>
<dbReference type="GeneID" id="90956691"/>
<evidence type="ECO:0000259" key="3">
    <source>
        <dbReference type="PROSITE" id="PS51253"/>
    </source>
</evidence>
<dbReference type="PANTHER" id="PTHR19303">
    <property type="entry name" value="TRANSPOSON"/>
    <property type="match status" value="1"/>
</dbReference>
<dbReference type="GO" id="GO:0003677">
    <property type="term" value="F:DNA binding"/>
    <property type="evidence" value="ECO:0007669"/>
    <property type="project" value="UniProtKB-KW"/>
</dbReference>
<keyword evidence="1" id="KW-0238">DNA-binding</keyword>
<dbReference type="Pfam" id="PF03221">
    <property type="entry name" value="HTH_Tnp_Tc5"/>
    <property type="match status" value="1"/>
</dbReference>
<name>A0A834RVB4_9PLEO</name>
<dbReference type="InterPro" id="IPR004875">
    <property type="entry name" value="DDE_SF_endonuclease_dom"/>
</dbReference>
<dbReference type="GO" id="GO:0005634">
    <property type="term" value="C:nucleus"/>
    <property type="evidence" value="ECO:0007669"/>
    <property type="project" value="TreeGrafter"/>
</dbReference>
<dbReference type="EMBL" id="NQIK02000005">
    <property type="protein sequence ID" value="KAF7570604.1"/>
    <property type="molecule type" value="Genomic_DNA"/>
</dbReference>
<dbReference type="PROSITE" id="PS51253">
    <property type="entry name" value="HTH_CENPB"/>
    <property type="match status" value="1"/>
</dbReference>
<comment type="caution">
    <text evidence="4">The sequence shown here is derived from an EMBL/GenBank/DDBJ whole genome shotgun (WGS) entry which is preliminary data.</text>
</comment>
<evidence type="ECO:0000313" key="4">
    <source>
        <dbReference type="EMBL" id="KAF7570604.1"/>
    </source>
</evidence>
<feature type="compositionally biased region" description="Low complexity" evidence="2">
    <location>
        <begin position="479"/>
        <end position="488"/>
    </location>
</feature>
<feature type="compositionally biased region" description="Low complexity" evidence="2">
    <location>
        <begin position="509"/>
        <end position="523"/>
    </location>
</feature>
<dbReference type="InterPro" id="IPR006600">
    <property type="entry name" value="HTH_CenpB_DNA-bd_dom"/>
</dbReference>
<dbReference type="KEGG" id="ptrr:90956691"/>
<dbReference type="PANTHER" id="PTHR19303:SF74">
    <property type="entry name" value="POGO TRANSPOSABLE ELEMENT WITH KRAB DOMAIN"/>
    <property type="match status" value="1"/>
</dbReference>
<evidence type="ECO:0000313" key="5">
    <source>
        <dbReference type="Proteomes" id="UP000245464"/>
    </source>
</evidence>
<reference evidence="4" key="1">
    <citation type="journal article" date="2018" name="BMC Genomics">
        <title>Comparative genomics of the wheat fungal pathogen Pyrenophora tritici-repentis reveals chromosomal variations and genome plasticity.</title>
        <authorList>
            <person name="Moolhuijzen P."/>
            <person name="See P.T."/>
            <person name="Hane J.K."/>
            <person name="Shi G."/>
            <person name="Liu Z."/>
            <person name="Oliver R.P."/>
            <person name="Moffat C.S."/>
        </authorList>
    </citation>
    <scope>NUCLEOTIDE SEQUENCE [LARGE SCALE GENOMIC DNA]</scope>
    <source>
        <strain evidence="4">M4</strain>
    </source>
</reference>
<proteinExistence type="predicted"/>
<protein>
    <recommendedName>
        <fullName evidence="3">HTH CENPB-type domain-containing protein</fullName>
    </recommendedName>
</protein>
<dbReference type="InterPro" id="IPR050863">
    <property type="entry name" value="CenT-Element_Derived"/>
</dbReference>
<dbReference type="SMART" id="SM00674">
    <property type="entry name" value="CENPB"/>
    <property type="match status" value="1"/>
</dbReference>
<gene>
    <name evidence="4" type="ORF">PtrM4_106060</name>
</gene>
<evidence type="ECO:0000256" key="2">
    <source>
        <dbReference type="SAM" id="MobiDB-lite"/>
    </source>
</evidence>
<feature type="region of interest" description="Disordered" evidence="2">
    <location>
        <begin position="37"/>
        <end position="58"/>
    </location>
</feature>
<feature type="domain" description="HTH CENPB-type" evidence="3">
    <location>
        <begin position="49"/>
        <end position="114"/>
    </location>
</feature>
<feature type="compositionally biased region" description="Basic and acidic residues" evidence="2">
    <location>
        <begin position="459"/>
        <end position="470"/>
    </location>
</feature>
<evidence type="ECO:0000256" key="1">
    <source>
        <dbReference type="ARBA" id="ARBA00023125"/>
    </source>
</evidence>
<accession>A0A834RVB4</accession>